<keyword evidence="2" id="KW-0812">Transmembrane</keyword>
<accession>A0A1L0DKF1</accession>
<organism evidence="4 5">
    <name type="scientific">Sungouiella intermedia</name>
    <dbReference type="NCBI Taxonomy" id="45354"/>
    <lineage>
        <taxon>Eukaryota</taxon>
        <taxon>Fungi</taxon>
        <taxon>Dikarya</taxon>
        <taxon>Ascomycota</taxon>
        <taxon>Saccharomycotina</taxon>
        <taxon>Pichiomycetes</taxon>
        <taxon>Metschnikowiaceae</taxon>
        <taxon>Sungouiella</taxon>
    </lineage>
</organism>
<evidence type="ECO:0000313" key="5">
    <source>
        <dbReference type="Proteomes" id="UP000182334"/>
    </source>
</evidence>
<proteinExistence type="predicted"/>
<protein>
    <submittedName>
        <fullName evidence="4">CIC11C00000002496</fullName>
    </submittedName>
</protein>
<evidence type="ECO:0000313" key="4">
    <source>
        <dbReference type="EMBL" id="SGZ52886.1"/>
    </source>
</evidence>
<name>A0A1L0DKF1_9ASCO</name>
<feature type="signal peptide" evidence="3">
    <location>
        <begin position="1"/>
        <end position="20"/>
    </location>
</feature>
<feature type="transmembrane region" description="Helical" evidence="2">
    <location>
        <begin position="493"/>
        <end position="515"/>
    </location>
</feature>
<feature type="compositionally biased region" description="Low complexity" evidence="1">
    <location>
        <begin position="139"/>
        <end position="175"/>
    </location>
</feature>
<feature type="region of interest" description="Disordered" evidence="1">
    <location>
        <begin position="139"/>
        <end position="176"/>
    </location>
</feature>
<gene>
    <name evidence="4" type="ORF">SAMEA4029010_CIC11G00000002496</name>
</gene>
<dbReference type="AlphaFoldDB" id="A0A1L0DKF1"/>
<dbReference type="Proteomes" id="UP000182334">
    <property type="component" value="Chromosome III"/>
</dbReference>
<evidence type="ECO:0000256" key="2">
    <source>
        <dbReference type="SAM" id="Phobius"/>
    </source>
</evidence>
<dbReference type="OrthoDB" id="4093337at2759"/>
<reference evidence="4 5" key="1">
    <citation type="submission" date="2016-10" db="EMBL/GenBank/DDBJ databases">
        <authorList>
            <person name="de Groot N.N."/>
        </authorList>
    </citation>
    <scope>NUCLEOTIDE SEQUENCE [LARGE SCALE GENOMIC DNA]</scope>
    <source>
        <strain evidence="4 5">CBS 141442</strain>
    </source>
</reference>
<sequence>MKLLNLPLLFLFSLFTFTAALPVGVGMTAVNPQLDARDELATTPQYYEMDKRENVLLTQLFKTMNNTAGINLIKGATQVPLTQQQIIKFVANLIQEKGLSTILKVADDSGLAIDIVLLFLTHYEVYPGLTAVVKKYKGTSSSSSTLSGLTGSSNGSSSGTNTGSGSGSSSSSNSGSSGGGLLGNLLGGIGSIFGLGSSSSSSSSGTTSNVASSSPTSNSGGLSNLLNLFDSPNSAAALAASSTAGAGNAIADTAVADTAVADTAGAVAGTAATTPAAGAAATTTPAAGAGAAATTTPAGAGAAAATTTPAAGAGAAATTTTAAGAATTTATSGGGLSGLINGITGLFGINKRGELENLLSNVDLLQLLRESGFPVDEVLEKIQKRDEEFTDEEFEIVKRDLLDIFYQNIISLLGSNGTMLDICESLDKSGLGVNVAYNAIVDSGFYDFDVKLVKYLVTNNYISLLSLLSALLSSGVALSVVGQIVGNSTYTRYVINLVIAIFTGKVDILGLITALF</sequence>
<keyword evidence="2" id="KW-0472">Membrane</keyword>
<evidence type="ECO:0000256" key="3">
    <source>
        <dbReference type="SAM" id="SignalP"/>
    </source>
</evidence>
<keyword evidence="2" id="KW-1133">Transmembrane helix</keyword>
<dbReference type="STRING" id="45354.A0A1L0DKF1"/>
<keyword evidence="3" id="KW-0732">Signal</keyword>
<feature type="chain" id="PRO_5012656579" evidence="3">
    <location>
        <begin position="21"/>
        <end position="516"/>
    </location>
</feature>
<feature type="transmembrane region" description="Helical" evidence="2">
    <location>
        <begin position="461"/>
        <end position="481"/>
    </location>
</feature>
<evidence type="ECO:0000256" key="1">
    <source>
        <dbReference type="SAM" id="MobiDB-lite"/>
    </source>
</evidence>
<keyword evidence="5" id="KW-1185">Reference proteome</keyword>
<dbReference type="EMBL" id="LT635758">
    <property type="protein sequence ID" value="SGZ52886.1"/>
    <property type="molecule type" value="Genomic_DNA"/>
</dbReference>